<evidence type="ECO:0000256" key="1">
    <source>
        <dbReference type="ARBA" id="ARBA00023015"/>
    </source>
</evidence>
<evidence type="ECO:0000259" key="5">
    <source>
        <dbReference type="PROSITE" id="PS01124"/>
    </source>
</evidence>
<dbReference type="InterPro" id="IPR015943">
    <property type="entry name" value="WD40/YVTN_repeat-like_dom_sf"/>
</dbReference>
<dbReference type="EMBL" id="FIZY01000001">
    <property type="protein sequence ID" value="CZF77574.1"/>
    <property type="molecule type" value="Genomic_DNA"/>
</dbReference>
<dbReference type="InterPro" id="IPR018062">
    <property type="entry name" value="HTH_AraC-typ_CS"/>
</dbReference>
<dbReference type="PANTHER" id="PTHR43280">
    <property type="entry name" value="ARAC-FAMILY TRANSCRIPTIONAL REGULATOR"/>
    <property type="match status" value="1"/>
</dbReference>
<dbReference type="GO" id="GO:0043565">
    <property type="term" value="F:sequence-specific DNA binding"/>
    <property type="evidence" value="ECO:0007669"/>
    <property type="project" value="InterPro"/>
</dbReference>
<dbReference type="InterPro" id="IPR013783">
    <property type="entry name" value="Ig-like_fold"/>
</dbReference>
<keyword evidence="7" id="KW-1185">Reference proteome</keyword>
<dbReference type="PROSITE" id="PS01124">
    <property type="entry name" value="HTH_ARAC_FAMILY_2"/>
    <property type="match status" value="1"/>
</dbReference>
<protein>
    <submittedName>
        <fullName evidence="6">HTH-type transcriptional regulator CdhR</fullName>
    </submittedName>
</protein>
<dbReference type="Proteomes" id="UP000073601">
    <property type="component" value="Unassembled WGS sequence"/>
</dbReference>
<dbReference type="Pfam" id="PF12833">
    <property type="entry name" value="HTH_18"/>
    <property type="match status" value="1"/>
</dbReference>
<dbReference type="SUPFAM" id="SSF63829">
    <property type="entry name" value="Calcium-dependent phosphotriesterase"/>
    <property type="match status" value="1"/>
</dbReference>
<evidence type="ECO:0000256" key="3">
    <source>
        <dbReference type="ARBA" id="ARBA00023163"/>
    </source>
</evidence>
<accession>A0A128ETV6</accession>
<dbReference type="PRINTS" id="PR00032">
    <property type="entry name" value="HTHARAC"/>
</dbReference>
<dbReference type="Gene3D" id="2.60.40.10">
    <property type="entry name" value="Immunoglobulins"/>
    <property type="match status" value="1"/>
</dbReference>
<dbReference type="RefSeq" id="WP_232314307.1">
    <property type="nucleotide sequence ID" value="NZ_CAWRCI010000001.1"/>
</dbReference>
<keyword evidence="4" id="KW-0812">Transmembrane</keyword>
<dbReference type="AlphaFoldDB" id="A0A128ETV6"/>
<evidence type="ECO:0000256" key="4">
    <source>
        <dbReference type="SAM" id="Phobius"/>
    </source>
</evidence>
<proteinExistence type="predicted"/>
<dbReference type="SMART" id="SM00342">
    <property type="entry name" value="HTH_ARAC"/>
    <property type="match status" value="1"/>
</dbReference>
<dbReference type="InterPro" id="IPR009057">
    <property type="entry name" value="Homeodomain-like_sf"/>
</dbReference>
<reference evidence="7" key="1">
    <citation type="submission" date="2016-02" db="EMBL/GenBank/DDBJ databases">
        <authorList>
            <person name="Rodrigo-Torres Lidia"/>
            <person name="Arahal R.David."/>
        </authorList>
    </citation>
    <scope>NUCLEOTIDE SEQUENCE [LARGE SCALE GENOMIC DNA]</scope>
    <source>
        <strain evidence="7">CECT 8713</strain>
    </source>
</reference>
<sequence length="911" mass="101992">MSLLYYLLAKYRPFALVILTFIGQSVAVQASPIFYTFPFPSASDTSKIKEIEYTDRRGVWLLDTNGRVSYYDGVHYHKLDAFTPIGQDVSHIELFNGDLWLVSKGQLLQYDISNNRLAPFNLKGKVTEIVGTPEHLWVNTVTHTYLIDKKALQTQTYSDVPFSGIFELGERAVAQDGDKVFALPSGSLIFELSTELSAIEEINDQYWAGTEQGIFVFEEGNGQRRYLSNIRIDHLAVTAEGVWAGTPSGLFLKKPEDEEFVLLAGQSDDVFSFSGHAIRDLELGAMEELWVATDVGLNYRNTVATHIDRFPMYILSPEPGEEQLSALVPHGNDYLLSTRYKLVALDDKLNPLKSTQFDSAIDSMIMFDGVLWIASASGLKAYDPETFSLLEGKVPKAIEDTPVDRIISDSHSLWLAEGANIMRFWPKGQTVVDFGSDWSGSFNNRLTSVIDLEESGTWLGTINGLYFYFDGRFIPKLTREQVGAIKSLKVGPDGEVWMLTQRGVYTYDAVKQALPQERFVNTPDDIAKCLVVNGASSLYVTSKGIYRHQFSNQALQFVQGAPNSVPSLRHYCQKNEEKMLIAGDFGVFSIPEPTLAFLFNAPPAPVSPSAIYVNGIPWRLGPSSDKPLSISTRGTVAIEVGQMPFATTDKVEYRLEGNGDDSWYTTNDQKLVFSALNTGKYTLVLKLRKGSGPGQEVSVISFVIEPPWHERIGYFLFVLCVVIICTALYYRKKNTAIRAQNKQLRETVHRKVIEIDKREASTKRPCNGSRDSLLTLLEPESVEIPHSMTTGLVSNSVDKEAEDWQERILCEIGNHFHDPEYSTALLAKALFISERSLQRRFKLELGSTFKEVLIATRLENAKRMLCQGDKITDVAVACGFNEPSYFTKSFKLKYGVTPSQFRDTCGSEQHA</sequence>
<feature type="transmembrane region" description="Helical" evidence="4">
    <location>
        <begin position="712"/>
        <end position="730"/>
    </location>
</feature>
<gene>
    <name evidence="6" type="primary">cdhR_1</name>
    <name evidence="6" type="ORF">GMA8713_00230</name>
</gene>
<evidence type="ECO:0000256" key="2">
    <source>
        <dbReference type="ARBA" id="ARBA00023125"/>
    </source>
</evidence>
<feature type="domain" description="HTH araC/xylS-type" evidence="5">
    <location>
        <begin position="806"/>
        <end position="904"/>
    </location>
</feature>
<dbReference type="GO" id="GO:0003700">
    <property type="term" value="F:DNA-binding transcription factor activity"/>
    <property type="evidence" value="ECO:0007669"/>
    <property type="project" value="InterPro"/>
</dbReference>
<dbReference type="Gene3D" id="1.10.10.60">
    <property type="entry name" value="Homeodomain-like"/>
    <property type="match status" value="1"/>
</dbReference>
<keyword evidence="3" id="KW-0804">Transcription</keyword>
<evidence type="ECO:0000313" key="6">
    <source>
        <dbReference type="EMBL" id="CZF77574.1"/>
    </source>
</evidence>
<dbReference type="PANTHER" id="PTHR43280:SF28">
    <property type="entry name" value="HTH-TYPE TRANSCRIPTIONAL ACTIVATOR RHAS"/>
    <property type="match status" value="1"/>
</dbReference>
<dbReference type="PROSITE" id="PS00041">
    <property type="entry name" value="HTH_ARAC_FAMILY_1"/>
    <property type="match status" value="1"/>
</dbReference>
<keyword evidence="1" id="KW-0805">Transcription regulation</keyword>
<dbReference type="Gene3D" id="2.130.10.10">
    <property type="entry name" value="YVTN repeat-like/Quinoprotein amine dehydrogenase"/>
    <property type="match status" value="2"/>
</dbReference>
<organism evidence="6 7">
    <name type="scientific">Grimontia marina</name>
    <dbReference type="NCBI Taxonomy" id="646534"/>
    <lineage>
        <taxon>Bacteria</taxon>
        <taxon>Pseudomonadati</taxon>
        <taxon>Pseudomonadota</taxon>
        <taxon>Gammaproteobacteria</taxon>
        <taxon>Vibrionales</taxon>
        <taxon>Vibrionaceae</taxon>
        <taxon>Grimontia</taxon>
    </lineage>
</organism>
<dbReference type="InterPro" id="IPR020449">
    <property type="entry name" value="Tscrpt_reg_AraC-type_HTH"/>
</dbReference>
<name>A0A128ETV6_9GAMM</name>
<keyword evidence="4" id="KW-0472">Membrane</keyword>
<dbReference type="SUPFAM" id="SSF46689">
    <property type="entry name" value="Homeodomain-like"/>
    <property type="match status" value="1"/>
</dbReference>
<dbReference type="InterPro" id="IPR018060">
    <property type="entry name" value="HTH_AraC"/>
</dbReference>
<evidence type="ECO:0000313" key="7">
    <source>
        <dbReference type="Proteomes" id="UP000073601"/>
    </source>
</evidence>
<keyword evidence="2" id="KW-0238">DNA-binding</keyword>
<keyword evidence="4" id="KW-1133">Transmembrane helix</keyword>